<dbReference type="AlphaFoldDB" id="A0A813AWW2"/>
<protein>
    <submittedName>
        <fullName evidence="1">Uncharacterized protein</fullName>
    </submittedName>
</protein>
<name>A0A813AWW2_9DINO</name>
<dbReference type="EMBL" id="CAJNJA010064089">
    <property type="protein sequence ID" value="CAE7881450.1"/>
    <property type="molecule type" value="Genomic_DNA"/>
</dbReference>
<comment type="caution">
    <text evidence="1">The sequence shown here is derived from an EMBL/GenBank/DDBJ whole genome shotgun (WGS) entry which is preliminary data.</text>
</comment>
<proteinExistence type="predicted"/>
<sequence length="494" mass="55705">MSECKDPVLLENSHASGRNALKRVCTGCAATDKSLHRSCKTKAKGDDETPAEQEMRANRFRDWAATERLVTGCAPEELPVRWKRELEKPTSETKTVNGEVLLRYWAGVEDRLGTKHSITAGRKQRCDLHSSEDLTAFGSQAEMRLQRGETLLRSDRMAADVSGVEKETQLLQIQQDMEATARQRMLVEQQLFEVAEKIEERKKLLASTKPKISSAALEKLQFENCIGRAKTMKLEIEQMSEQDPTTMSDMKTRVEKFEGIYTGAEKYLEEKIEKCTAALESNPSDTSEEAAEQCHQYFMDVPAFVKGFSATDEVKKVKENLGDFRAWCAEYKKGCSKKKRLSVTSANKAAKSQKTGQLAPGSNSPLGEAVASLFWSQALENIDVDQGVQFAAADWIEKENQEWLELPYYEQQKTWLAENWKKSNGPELSTNVVAKPQLCTKLNKDWMSCLGNASKQIKDVATDSDLKEVFSPMFWSMGKDTSKIYFTTNRLCLD</sequence>
<keyword evidence="2" id="KW-1185">Reference proteome</keyword>
<dbReference type="OrthoDB" id="448220at2759"/>
<gene>
    <name evidence="1" type="ORF">SNEC2469_LOCUS28951</name>
</gene>
<evidence type="ECO:0000313" key="1">
    <source>
        <dbReference type="EMBL" id="CAE7881450.1"/>
    </source>
</evidence>
<evidence type="ECO:0000313" key="2">
    <source>
        <dbReference type="Proteomes" id="UP000601435"/>
    </source>
</evidence>
<accession>A0A813AWW2</accession>
<organism evidence="1 2">
    <name type="scientific">Symbiodinium necroappetens</name>
    <dbReference type="NCBI Taxonomy" id="1628268"/>
    <lineage>
        <taxon>Eukaryota</taxon>
        <taxon>Sar</taxon>
        <taxon>Alveolata</taxon>
        <taxon>Dinophyceae</taxon>
        <taxon>Suessiales</taxon>
        <taxon>Symbiodiniaceae</taxon>
        <taxon>Symbiodinium</taxon>
    </lineage>
</organism>
<dbReference type="Proteomes" id="UP000601435">
    <property type="component" value="Unassembled WGS sequence"/>
</dbReference>
<reference evidence="1" key="1">
    <citation type="submission" date="2021-02" db="EMBL/GenBank/DDBJ databases">
        <authorList>
            <person name="Dougan E. K."/>
            <person name="Rhodes N."/>
            <person name="Thang M."/>
            <person name="Chan C."/>
        </authorList>
    </citation>
    <scope>NUCLEOTIDE SEQUENCE</scope>
</reference>